<reference evidence="3 4" key="1">
    <citation type="journal article" date="2020" name="ISME J.">
        <title>Uncovering the hidden diversity of litter-decomposition mechanisms in mushroom-forming fungi.</title>
        <authorList>
            <person name="Floudas D."/>
            <person name="Bentzer J."/>
            <person name="Ahren D."/>
            <person name="Johansson T."/>
            <person name="Persson P."/>
            <person name="Tunlid A."/>
        </authorList>
    </citation>
    <scope>NUCLEOTIDE SEQUENCE [LARGE SCALE GENOMIC DNA]</scope>
    <source>
        <strain evidence="3 4">CBS 175.51</strain>
    </source>
</reference>
<organism evidence="3 4">
    <name type="scientific">Ephemerocybe angulata</name>
    <dbReference type="NCBI Taxonomy" id="980116"/>
    <lineage>
        <taxon>Eukaryota</taxon>
        <taxon>Fungi</taxon>
        <taxon>Dikarya</taxon>
        <taxon>Basidiomycota</taxon>
        <taxon>Agaricomycotina</taxon>
        <taxon>Agaricomycetes</taxon>
        <taxon>Agaricomycetidae</taxon>
        <taxon>Agaricales</taxon>
        <taxon>Agaricineae</taxon>
        <taxon>Psathyrellaceae</taxon>
        <taxon>Ephemerocybe</taxon>
    </lineage>
</organism>
<name>A0A8H5C441_9AGAR</name>
<evidence type="ECO:0000259" key="2">
    <source>
        <dbReference type="Pfam" id="PF20415"/>
    </source>
</evidence>
<keyword evidence="4" id="KW-1185">Reference proteome</keyword>
<sequence>MATFWSSAFNYPNPLFPPTHQPLFNDMQGVNYPPAWPLPCYSQYHQPAAAIRSLESVSSSSSEDEDDGPHASSSQNRPTTSARSPASPQRPSPSQPRSTKRPLTNSATVHTFPNRKQVAGPSSQPQSRHLDRAKSQHAVVSHVTRDLRHFITQSPGTFSVVSTSALKRERPANWRQDYFPPSASWFKRRLLGIRAIMTDEPTYLNTRALVTYTRPVLNSLLRYPSPPPLTYFFDLRCNPFSAYLLHLPNSNGPVNHVHLLQVGSTPPAHDLRLWHHRLPWTIIVRSTHSNGILVSDILGNIYAQLMMPISSQDYYNESMTADDRERVETAYKVRCNGDIGLLRVGILRVDFLGSDVGFLGLTRSWNGMWEIRTVDINDTEVES</sequence>
<dbReference type="InterPro" id="IPR046522">
    <property type="entry name" value="DUF6699"/>
</dbReference>
<dbReference type="OrthoDB" id="3265169at2759"/>
<evidence type="ECO:0000313" key="4">
    <source>
        <dbReference type="Proteomes" id="UP000541558"/>
    </source>
</evidence>
<dbReference type="Pfam" id="PF20415">
    <property type="entry name" value="DUF6699"/>
    <property type="match status" value="1"/>
</dbReference>
<dbReference type="EMBL" id="JAACJK010000067">
    <property type="protein sequence ID" value="KAF5334638.1"/>
    <property type="molecule type" value="Genomic_DNA"/>
</dbReference>
<accession>A0A8H5C441</accession>
<gene>
    <name evidence="3" type="ORF">D9611_011977</name>
</gene>
<evidence type="ECO:0000313" key="3">
    <source>
        <dbReference type="EMBL" id="KAF5334638.1"/>
    </source>
</evidence>
<dbReference type="AlphaFoldDB" id="A0A8H5C441"/>
<dbReference type="Proteomes" id="UP000541558">
    <property type="component" value="Unassembled WGS sequence"/>
</dbReference>
<proteinExistence type="predicted"/>
<protein>
    <recommendedName>
        <fullName evidence="2">DUF6699 domain-containing protein</fullName>
    </recommendedName>
</protein>
<comment type="caution">
    <text evidence="3">The sequence shown here is derived from an EMBL/GenBank/DDBJ whole genome shotgun (WGS) entry which is preliminary data.</text>
</comment>
<feature type="domain" description="DUF6699" evidence="2">
    <location>
        <begin position="233"/>
        <end position="363"/>
    </location>
</feature>
<evidence type="ECO:0000256" key="1">
    <source>
        <dbReference type="SAM" id="MobiDB-lite"/>
    </source>
</evidence>
<feature type="region of interest" description="Disordered" evidence="1">
    <location>
        <begin position="52"/>
        <end position="137"/>
    </location>
</feature>